<feature type="transmembrane region" description="Helical" evidence="2">
    <location>
        <begin position="218"/>
        <end position="237"/>
    </location>
</feature>
<keyword evidence="2" id="KW-0812">Transmembrane</keyword>
<keyword evidence="2" id="KW-1133">Transmembrane helix</keyword>
<feature type="transmembrane region" description="Helical" evidence="2">
    <location>
        <begin position="119"/>
        <end position="140"/>
    </location>
</feature>
<proteinExistence type="predicted"/>
<name>A0A1H7NSD2_9NOCA</name>
<feature type="transmembrane region" description="Helical" evidence="2">
    <location>
        <begin position="417"/>
        <end position="438"/>
    </location>
</feature>
<evidence type="ECO:0000313" key="4">
    <source>
        <dbReference type="Proteomes" id="UP000198677"/>
    </source>
</evidence>
<dbReference type="Proteomes" id="UP000198677">
    <property type="component" value="Unassembled WGS sequence"/>
</dbReference>
<feature type="transmembrane region" description="Helical" evidence="2">
    <location>
        <begin position="152"/>
        <end position="175"/>
    </location>
</feature>
<feature type="region of interest" description="Disordered" evidence="1">
    <location>
        <begin position="1"/>
        <end position="32"/>
    </location>
</feature>
<dbReference type="AlphaFoldDB" id="A0A1H7NSD2"/>
<dbReference type="EMBL" id="FOAW01000007">
    <property type="protein sequence ID" value="SEL25907.1"/>
    <property type="molecule type" value="Genomic_DNA"/>
</dbReference>
<evidence type="ECO:0000313" key="3">
    <source>
        <dbReference type="EMBL" id="SEL25907.1"/>
    </source>
</evidence>
<accession>A0A1H7NSD2</accession>
<feature type="transmembrane region" description="Helical" evidence="2">
    <location>
        <begin position="324"/>
        <end position="344"/>
    </location>
</feature>
<evidence type="ECO:0000256" key="1">
    <source>
        <dbReference type="SAM" id="MobiDB-lite"/>
    </source>
</evidence>
<feature type="transmembrane region" description="Helical" evidence="2">
    <location>
        <begin position="249"/>
        <end position="270"/>
    </location>
</feature>
<feature type="transmembrane region" description="Helical" evidence="2">
    <location>
        <begin position="48"/>
        <end position="72"/>
    </location>
</feature>
<keyword evidence="4" id="KW-1185">Reference proteome</keyword>
<feature type="transmembrane region" description="Helical" evidence="2">
    <location>
        <begin position="351"/>
        <end position="373"/>
    </location>
</feature>
<gene>
    <name evidence="3" type="ORF">SAMN05444583_107117</name>
</gene>
<organism evidence="3 4">
    <name type="scientific">Rhodococcus maanshanensis</name>
    <dbReference type="NCBI Taxonomy" id="183556"/>
    <lineage>
        <taxon>Bacteria</taxon>
        <taxon>Bacillati</taxon>
        <taxon>Actinomycetota</taxon>
        <taxon>Actinomycetes</taxon>
        <taxon>Mycobacteriales</taxon>
        <taxon>Nocardiaceae</taxon>
        <taxon>Rhodococcus</taxon>
    </lineage>
</organism>
<evidence type="ECO:0000256" key="2">
    <source>
        <dbReference type="SAM" id="Phobius"/>
    </source>
</evidence>
<keyword evidence="2" id="KW-0472">Membrane</keyword>
<feature type="transmembrane region" description="Helical" evidence="2">
    <location>
        <begin position="385"/>
        <end position="405"/>
    </location>
</feature>
<reference evidence="4" key="1">
    <citation type="submission" date="2016-10" db="EMBL/GenBank/DDBJ databases">
        <authorList>
            <person name="Varghese N."/>
            <person name="Submissions S."/>
        </authorList>
    </citation>
    <scope>NUCLEOTIDE SEQUENCE [LARGE SCALE GENOMIC DNA]</scope>
    <source>
        <strain evidence="4">DSM 44675</strain>
    </source>
</reference>
<sequence length="626" mass="67331">MLNTGTNVGDTMRAETLPADRPQAPVPEQTADGRSRVSRWWPLSGTRVLQIAFALIGLQLVVRGLVLSRGYFYWDDLILTGRSGSMSLLSPQFLFYDHDGHFMPAAFLVAGIATRLAPYNWLVPALILLVLQALASLALLRLLLLILGRRPAVLVPLVFYLFSPLTLPAFAWWAAGLNALPLQIGLAWVAGDAIRLCRTGSARYAISGFLVFAASLQFFEKAVLVPMAAFVAVALVYRVDGRARPIRAAATRGALLWAPTLLLAVVWSLIYRLTVTIDLARYDRASATEMLWHATSKGLLPTLFGGPWTWDRWPPSPPWADPPVVLIGASGVLAAAVVVATIVWKRRVAWVWIAVGAYVFASIAAMVVTRSGADTTFELGQTLRYLTDSAVIIAIALAVILRAPARTARAGSGRGPAPAVALLSAFVAGSLVSTATFADSWRDDTTRDYLANARSALAAHRDVPLLEQPTSIWVLLPVAHPHNLVSHVLGPLPDRPEFAAATPELRMLDDDGRLVDAEVTWVRTIDPGPEPGCGHRIGTDISELPLDGPLAGWEWTVRLNYLASADGEITASLQQGDPVTVPVRRGPNSVFVRLTGGGGLLEIRAMDPDLTLCVGSGPVGVVVPSR</sequence>
<protein>
    <recommendedName>
        <fullName evidence="5">4-amino-4-deoxy-L-arabinose transferase</fullName>
    </recommendedName>
</protein>
<evidence type="ECO:0008006" key="5">
    <source>
        <dbReference type="Google" id="ProtNLM"/>
    </source>
</evidence>